<feature type="transmembrane region" description="Helical" evidence="1">
    <location>
        <begin position="87"/>
        <end position="108"/>
    </location>
</feature>
<name>A0A1D8PPF4_CANAL</name>
<keyword evidence="1" id="KW-0812">Transmembrane</keyword>
<keyword evidence="1" id="KW-1133">Transmembrane helix</keyword>
<dbReference type="InParanoid" id="A0A1D8PPF4"/>
<dbReference type="CGD" id="CAL0000176514">
    <property type="gene designation" value="orf19.11139"/>
</dbReference>
<dbReference type="EMBL" id="CP017628">
    <property type="protein sequence ID" value="AOW30019.1"/>
    <property type="molecule type" value="Genomic_DNA"/>
</dbReference>
<accession>A0A1D8PPF4</accession>
<keyword evidence="4" id="KW-1185">Reference proteome</keyword>
<reference evidence="3 4" key="3">
    <citation type="journal article" date="2013" name="Genome Biol.">
        <title>Assembly of a phased diploid Candida albicans genome facilitates allele-specific measurements and provides a simple model for repeat and indel structure.</title>
        <authorList>
            <person name="Muzzey D."/>
            <person name="Schwartz K."/>
            <person name="Weissman J.S."/>
            <person name="Sherlock G."/>
        </authorList>
    </citation>
    <scope>NUCLEOTIDE SEQUENCE [LARGE SCALE GENOMIC DNA]</scope>
    <source>
        <strain evidence="4">SC5314 / ATCC MYA-2876</strain>
    </source>
</reference>
<protein>
    <submittedName>
        <fullName evidence="3">Uncharacterized protein</fullName>
    </submittedName>
</protein>
<dbReference type="GeneID" id="3647070"/>
<dbReference type="RefSeq" id="XP_711327.1">
    <property type="nucleotide sequence ID" value="XM_706235.1"/>
</dbReference>
<gene>
    <name evidence="3" type="ordered locus">CAALFM_C600730WA</name>
    <name evidence="2" type="ordered locus">orf19.11139</name>
</gene>
<dbReference type="VEuPathDB" id="FungiDB:C6_00730W_A"/>
<evidence type="ECO:0000313" key="2">
    <source>
        <dbReference type="CGD" id="CAL0000176514"/>
    </source>
</evidence>
<dbReference type="Proteomes" id="UP000000559">
    <property type="component" value="Chromosome 6"/>
</dbReference>
<organism evidence="3 4">
    <name type="scientific">Candida albicans (strain SC5314 / ATCC MYA-2876)</name>
    <name type="common">Yeast</name>
    <dbReference type="NCBI Taxonomy" id="237561"/>
    <lineage>
        <taxon>Eukaryota</taxon>
        <taxon>Fungi</taxon>
        <taxon>Dikarya</taxon>
        <taxon>Ascomycota</taxon>
        <taxon>Saccharomycotina</taxon>
        <taxon>Pichiomycetes</taxon>
        <taxon>Debaryomycetaceae</taxon>
        <taxon>Candida/Lodderomyces clade</taxon>
        <taxon>Candida</taxon>
    </lineage>
</organism>
<evidence type="ECO:0000313" key="4">
    <source>
        <dbReference type="Proteomes" id="UP000000559"/>
    </source>
</evidence>
<dbReference type="KEGG" id="cal:CAALFM_C600730WA"/>
<sequence>MIEPQDLQRKVNLFKRSPQKPIYKQNLLMDHEEPQYIIDNYKNSYLKIGGNGDGLDNSGNTNIMPLAANAKSIPMSTDTDSLILANAFYIFMTIIVLLILLSSISFGIREYSFAFRRRIKSSTNEALKLNNWNNTNKKANRPSPLCNKIDKAQVREATNTETNNQHETPMSSKNNAISGMTQFTDKEPKIENAQQWCYKEDTSPNYNVPSSHTESEKVYYENEYDSGLTDKSITKFTKKQTIPSFVTIQPKSIYSIDSLMALDKTKAMIGGVLNNVFKYKQKQKIPMSCLLNCTIVLPRTTFDNAWKAAKVIRDAENEIITSSCKISKKLSLLRILSIGKSFELLDNPNIFLEAFNDCIENLVDMGLVFTMMFDSSVVLKLLLIESLLTYSWSHYRFYDFDAKSNLVKLQFSNWNLPHPIVQTRNTIFKILCNLQLGLDTIFAESKEMENDNELKLGLVIRESINHSVCNDYIGYVPMIAQAIDISNIDRNKFFFYEILKLLIVKHGNCCMKEYIQESNIELKTLVQYGLSDDQHLVIQDKAKEIFQLLSRHDENIFMWFNDINHSKIHIDSAVPLSTEHTEKYFSAPLFKQQPPILEEPSSGSTFDSFSHSWKMGILSSDLKFHKNIDNRQSRVVDF</sequence>
<keyword evidence="1" id="KW-0472">Membrane</keyword>
<evidence type="ECO:0000313" key="3">
    <source>
        <dbReference type="EMBL" id="AOW30019.1"/>
    </source>
</evidence>
<dbReference type="AlphaFoldDB" id="A0A1D8PPF4"/>
<proteinExistence type="predicted"/>
<evidence type="ECO:0000256" key="1">
    <source>
        <dbReference type="SAM" id="Phobius"/>
    </source>
</evidence>
<dbReference type="OrthoDB" id="4092221at2759"/>
<reference evidence="3 4" key="2">
    <citation type="journal article" date="2007" name="Genome Biol.">
        <title>Assembly of the Candida albicans genome into sixteen supercontigs aligned on the eight chromosomes.</title>
        <authorList>
            <person name="van het Hoog M."/>
            <person name="Rast T.J."/>
            <person name="Martchenko M."/>
            <person name="Grindle S."/>
            <person name="Dignard D."/>
            <person name="Hogues H."/>
            <person name="Cuomo C."/>
            <person name="Berriman M."/>
            <person name="Scherer S."/>
            <person name="Magee B.B."/>
            <person name="Whiteway M."/>
            <person name="Chibana H."/>
            <person name="Nantel A."/>
            <person name="Magee P.T."/>
        </authorList>
    </citation>
    <scope>GENOME REANNOTATION</scope>
    <source>
        <strain evidence="4">SC5314 / ATCC MYA-2876</strain>
    </source>
</reference>
<reference evidence="3 4" key="1">
    <citation type="journal article" date="2004" name="Proc. Natl. Acad. Sci. U.S.A.">
        <title>The diploid genome sequence of Candida albicans.</title>
        <authorList>
            <person name="Jones T."/>
            <person name="Federspiel N.A."/>
            <person name="Chibana H."/>
            <person name="Dungan J."/>
            <person name="Kalman S."/>
            <person name="Magee B.B."/>
            <person name="Newport G."/>
            <person name="Thorstenson Y.R."/>
            <person name="Agabian N."/>
            <person name="Magee P.T."/>
            <person name="Davis R.W."/>
            <person name="Scherer S."/>
        </authorList>
    </citation>
    <scope>NUCLEOTIDE SEQUENCE [LARGE SCALE GENOMIC DNA]</scope>
    <source>
        <strain evidence="4">SC5314 / ATCC MYA-2876</strain>
    </source>
</reference>